<evidence type="ECO:0000313" key="2">
    <source>
        <dbReference type="EMBL" id="EUA67489.1"/>
    </source>
</evidence>
<reference evidence="1 3" key="1">
    <citation type="submission" date="2013-12" db="EMBL/GenBank/DDBJ databases">
        <authorList>
            <person name="Zelazny A."/>
            <person name="Olivier K."/>
            <person name="Holland S."/>
            <person name="Lenaerts A."/>
            <person name="Ordway D."/>
            <person name="DeGroote M.A."/>
            <person name="Parker T."/>
            <person name="Sizemore C."/>
            <person name="Tallon L.J."/>
            <person name="Sadzewicz L.K."/>
            <person name="Sengamalay N."/>
            <person name="Fraser C.M."/>
            <person name="Hine E."/>
            <person name="Shefchek K.A."/>
            <person name="Das S.P."/>
            <person name="Tettelin H."/>
        </authorList>
    </citation>
    <scope>NUCLEOTIDE SEQUENCE [LARGE SCALE GENOMIC DNA]</scope>
    <source>
        <strain evidence="1 3">1513</strain>
    </source>
</reference>
<gene>
    <name evidence="2" type="ORF">I540_4113</name>
    <name evidence="1" type="ORF">I540_6054</name>
</gene>
<dbReference type="PATRIC" id="fig|1299321.3.peg.3960"/>
<accession>X8DEP2</accession>
<proteinExistence type="predicted"/>
<dbReference type="EMBL" id="JAOJ01000004">
    <property type="protein sequence ID" value="EUA65955.1"/>
    <property type="molecule type" value="Genomic_DNA"/>
</dbReference>
<dbReference type="Proteomes" id="UP000023351">
    <property type="component" value="Unassembled WGS sequence"/>
</dbReference>
<evidence type="ECO:0000313" key="3">
    <source>
        <dbReference type="Proteomes" id="UP000023351"/>
    </source>
</evidence>
<name>X8DEP2_9MYCO</name>
<dbReference type="EMBL" id="JAOJ01000003">
    <property type="protein sequence ID" value="EUA67489.1"/>
    <property type="molecule type" value="Genomic_DNA"/>
</dbReference>
<organism evidence="1 3">
    <name type="scientific">Mycobacteroides abscessus subsp. bolletii 1513</name>
    <dbReference type="NCBI Taxonomy" id="1299321"/>
    <lineage>
        <taxon>Bacteria</taxon>
        <taxon>Bacillati</taxon>
        <taxon>Actinomycetota</taxon>
        <taxon>Actinomycetes</taxon>
        <taxon>Mycobacteriales</taxon>
        <taxon>Mycobacteriaceae</taxon>
        <taxon>Mycobacteroides</taxon>
        <taxon>Mycobacteroides abscessus</taxon>
    </lineage>
</organism>
<comment type="caution">
    <text evidence="1">The sequence shown here is derived from an EMBL/GenBank/DDBJ whole genome shotgun (WGS) entry which is preliminary data.</text>
</comment>
<sequence length="43" mass="4706">MNLVLPRFRTVSTAPRSSRRTTALTRMVGMVSLVLTADSIEAV</sequence>
<protein>
    <submittedName>
        <fullName evidence="1">Uncharacterized protein</fullName>
    </submittedName>
</protein>
<evidence type="ECO:0000313" key="1">
    <source>
        <dbReference type="EMBL" id="EUA65955.1"/>
    </source>
</evidence>
<dbReference type="AlphaFoldDB" id="X8DEP2"/>